<dbReference type="GO" id="GO:0005886">
    <property type="term" value="C:plasma membrane"/>
    <property type="evidence" value="ECO:0007669"/>
    <property type="project" value="UniProtKB-SubCell"/>
</dbReference>
<evidence type="ECO:0000313" key="10">
    <source>
        <dbReference type="Proteomes" id="UP000229307"/>
    </source>
</evidence>
<comment type="similarity">
    <text evidence="6">Belongs to the RnfG family.</text>
</comment>
<keyword evidence="6" id="KW-1003">Cell membrane</keyword>
<evidence type="ECO:0000256" key="6">
    <source>
        <dbReference type="HAMAP-Rule" id="MF_00479"/>
    </source>
</evidence>
<evidence type="ECO:0000256" key="7">
    <source>
        <dbReference type="SAM" id="SignalP"/>
    </source>
</evidence>
<dbReference type="GO" id="GO:0022900">
    <property type="term" value="P:electron transport chain"/>
    <property type="evidence" value="ECO:0007669"/>
    <property type="project" value="UniProtKB-UniRule"/>
</dbReference>
<dbReference type="NCBIfam" id="TIGR01947">
    <property type="entry name" value="rnfG"/>
    <property type="match status" value="1"/>
</dbReference>
<evidence type="ECO:0000256" key="5">
    <source>
        <dbReference type="ARBA" id="ARBA00022982"/>
    </source>
</evidence>
<dbReference type="InterPro" id="IPR010209">
    <property type="entry name" value="Ion_transpt_RnfG/RsxG"/>
</dbReference>
<keyword evidence="6" id="KW-1133">Transmembrane helix</keyword>
<dbReference type="AlphaFoldDB" id="A0A2M7S7P5"/>
<dbReference type="EMBL" id="PFMR01000262">
    <property type="protein sequence ID" value="PIZ15448.1"/>
    <property type="molecule type" value="Genomic_DNA"/>
</dbReference>
<feature type="signal peptide" evidence="7">
    <location>
        <begin position="1"/>
        <end position="18"/>
    </location>
</feature>
<comment type="function">
    <text evidence="6">Part of a membrane-bound complex that couples electron transfer with translocation of ions across the membrane.</text>
</comment>
<reference evidence="10" key="1">
    <citation type="submission" date="2017-09" db="EMBL/GenBank/DDBJ databases">
        <title>Depth-based differentiation of microbial function through sediment-hosted aquifers and enrichment of novel symbionts in the deep terrestrial subsurface.</title>
        <authorList>
            <person name="Probst A.J."/>
            <person name="Ladd B."/>
            <person name="Jarett J.K."/>
            <person name="Geller-Mcgrath D.E."/>
            <person name="Sieber C.M.K."/>
            <person name="Emerson J.B."/>
            <person name="Anantharaman K."/>
            <person name="Thomas B.C."/>
            <person name="Malmstrom R."/>
            <person name="Stieglmeier M."/>
            <person name="Klingl A."/>
            <person name="Woyke T."/>
            <person name="Ryan C.M."/>
            <person name="Banfield J.F."/>
        </authorList>
    </citation>
    <scope>NUCLEOTIDE SEQUENCE [LARGE SCALE GENOMIC DNA]</scope>
</reference>
<evidence type="ECO:0000256" key="1">
    <source>
        <dbReference type="ARBA" id="ARBA00022448"/>
    </source>
</evidence>
<dbReference type="Pfam" id="PF04205">
    <property type="entry name" value="FMN_bind"/>
    <property type="match status" value="2"/>
</dbReference>
<proteinExistence type="inferred from homology"/>
<keyword evidence="6" id="KW-1278">Translocase</keyword>
<dbReference type="Proteomes" id="UP000229307">
    <property type="component" value="Unassembled WGS sequence"/>
</dbReference>
<accession>A0A2M7S7P5</accession>
<evidence type="ECO:0000256" key="4">
    <source>
        <dbReference type="ARBA" id="ARBA00022643"/>
    </source>
</evidence>
<feature type="chain" id="PRO_5014643595" description="Ion-translocating oxidoreductase complex subunit G" evidence="7">
    <location>
        <begin position="19"/>
        <end position="314"/>
    </location>
</feature>
<evidence type="ECO:0000256" key="3">
    <source>
        <dbReference type="ARBA" id="ARBA00022630"/>
    </source>
</evidence>
<keyword evidence="1 6" id="KW-0813">Transport</keyword>
<dbReference type="PANTHER" id="PTHR36118">
    <property type="entry name" value="ION-TRANSLOCATING OXIDOREDUCTASE COMPLEX SUBUNIT G"/>
    <property type="match status" value="1"/>
</dbReference>
<dbReference type="EC" id="7.-.-.-" evidence="6"/>
<dbReference type="HAMAP" id="MF_00479">
    <property type="entry name" value="RsxG_RnfG"/>
    <property type="match status" value="1"/>
</dbReference>
<dbReference type="GO" id="GO:0009055">
    <property type="term" value="F:electron transfer activity"/>
    <property type="evidence" value="ECO:0007669"/>
    <property type="project" value="InterPro"/>
</dbReference>
<dbReference type="Gene3D" id="3.90.1010.20">
    <property type="match status" value="1"/>
</dbReference>
<dbReference type="PROSITE" id="PS51257">
    <property type="entry name" value="PROKAR_LIPOPROTEIN"/>
    <property type="match status" value="1"/>
</dbReference>
<dbReference type="GO" id="GO:0010181">
    <property type="term" value="F:FMN binding"/>
    <property type="evidence" value="ECO:0007669"/>
    <property type="project" value="InterPro"/>
</dbReference>
<protein>
    <recommendedName>
        <fullName evidence="6">Ion-translocating oxidoreductase complex subunit G</fullName>
        <ecNumber evidence="6">7.-.-.-</ecNumber>
    </recommendedName>
    <alternativeName>
        <fullName evidence="6">Rnf electron transport complex subunit G</fullName>
    </alternativeName>
</protein>
<dbReference type="SMART" id="SM00900">
    <property type="entry name" value="FMN_bind"/>
    <property type="match status" value="2"/>
</dbReference>
<keyword evidence="3 6" id="KW-0285">Flavoprotein</keyword>
<keyword evidence="6" id="KW-0812">Transmembrane</keyword>
<evidence type="ECO:0000259" key="8">
    <source>
        <dbReference type="SMART" id="SM00900"/>
    </source>
</evidence>
<evidence type="ECO:0000313" key="9">
    <source>
        <dbReference type="EMBL" id="PIZ15448.1"/>
    </source>
</evidence>
<feature type="modified residue" description="FMN phosphoryl threonine" evidence="6">
    <location>
        <position position="154"/>
    </location>
</feature>
<dbReference type="PANTHER" id="PTHR36118:SF1">
    <property type="entry name" value="ION-TRANSLOCATING OXIDOREDUCTASE COMPLEX SUBUNIT G"/>
    <property type="match status" value="1"/>
</dbReference>
<comment type="subunit">
    <text evidence="6">The complex is composed of six subunits: RnfA, RnfB, RnfC, RnfD, RnfE and RnfG.</text>
</comment>
<comment type="subcellular location">
    <subcellularLocation>
        <location evidence="6">Cell membrane</location>
        <topology evidence="6">Single-pass membrane protein</topology>
    </subcellularLocation>
</comment>
<feature type="domain" description="FMN-binding" evidence="8">
    <location>
        <begin position="83"/>
        <end position="171"/>
    </location>
</feature>
<keyword evidence="7" id="KW-0732">Signal</keyword>
<keyword evidence="6" id="KW-0472">Membrane</keyword>
<comment type="caution">
    <text evidence="9">The sequence shown here is derived from an EMBL/GenBank/DDBJ whole genome shotgun (WGS) entry which is preliminary data.</text>
</comment>
<feature type="domain" description="FMN-binding" evidence="8">
    <location>
        <begin position="225"/>
        <end position="313"/>
    </location>
</feature>
<keyword evidence="5 6" id="KW-0249">Electron transport</keyword>
<organism evidence="9 10">
    <name type="scientific">Candidatus Desantisbacteria bacterium CG_4_10_14_0_8_um_filter_48_22</name>
    <dbReference type="NCBI Taxonomy" id="1974543"/>
    <lineage>
        <taxon>Bacteria</taxon>
        <taxon>Candidatus Desantisiibacteriota</taxon>
    </lineage>
</organism>
<dbReference type="InterPro" id="IPR007329">
    <property type="entry name" value="FMN-bd"/>
</dbReference>
<comment type="cofactor">
    <cofactor evidence="6">
        <name>FMN</name>
        <dbReference type="ChEBI" id="CHEBI:58210"/>
    </cofactor>
</comment>
<evidence type="ECO:0000256" key="2">
    <source>
        <dbReference type="ARBA" id="ARBA00022553"/>
    </source>
</evidence>
<keyword evidence="4 6" id="KW-0288">FMN</keyword>
<keyword evidence="2 6" id="KW-0597">Phosphoprotein</keyword>
<sequence length="314" mass="33949">MKNLWKMSLVLLVTCALAAGCLAFVYSATKARIEKQALVEKNEALKEVMPEATRFDEVVPGKKWKVYKDAVEIGMVVEVSIQGYGGPIRILFGIDPNRKITRVKILEHNETPGLGAKIREKKFLAQFDGRDKAETALKKDDAQNGKIDALSGATISSRAVTGAVNKGLQEAFEPVVLDNEASLQEVITWGKSFKDISAEYTGIKVWAAFDGEKEVGKVIETTAKGYAGPIVVMFGLSDKKKITGIKIISHKEAGGIGSAIDRPDFLWQFRNRSAKEAALKADDPVNGKIDAVSGATASARAVTQAVRDAIALVK</sequence>
<name>A0A2M7S7P5_9BACT</name>
<gene>
    <name evidence="6" type="primary">rnfG</name>
    <name evidence="9" type="ORF">COY52_09735</name>
</gene>